<organism evidence="2 3">
    <name type="scientific">Thalassoglobus polymorphus</name>
    <dbReference type="NCBI Taxonomy" id="2527994"/>
    <lineage>
        <taxon>Bacteria</taxon>
        <taxon>Pseudomonadati</taxon>
        <taxon>Planctomycetota</taxon>
        <taxon>Planctomycetia</taxon>
        <taxon>Planctomycetales</taxon>
        <taxon>Planctomycetaceae</taxon>
        <taxon>Thalassoglobus</taxon>
    </lineage>
</organism>
<feature type="domain" description="Glycosyl hydrolase family 98 putative carbohydrate-binding module" evidence="1">
    <location>
        <begin position="282"/>
        <end position="437"/>
    </location>
</feature>
<dbReference type="Gene3D" id="2.60.120.1060">
    <property type="entry name" value="NPCBM/NEW2 domain"/>
    <property type="match status" value="1"/>
</dbReference>
<dbReference type="AlphaFoldDB" id="A0A517QTS4"/>
<reference evidence="2 3" key="1">
    <citation type="submission" date="2019-02" db="EMBL/GenBank/DDBJ databases">
        <title>Deep-cultivation of Planctomycetes and their phenomic and genomic characterization uncovers novel biology.</title>
        <authorList>
            <person name="Wiegand S."/>
            <person name="Jogler M."/>
            <person name="Boedeker C."/>
            <person name="Pinto D."/>
            <person name="Vollmers J."/>
            <person name="Rivas-Marin E."/>
            <person name="Kohn T."/>
            <person name="Peeters S.H."/>
            <person name="Heuer A."/>
            <person name="Rast P."/>
            <person name="Oberbeckmann S."/>
            <person name="Bunk B."/>
            <person name="Jeske O."/>
            <person name="Meyerdierks A."/>
            <person name="Storesund J.E."/>
            <person name="Kallscheuer N."/>
            <person name="Luecker S."/>
            <person name="Lage O.M."/>
            <person name="Pohl T."/>
            <person name="Merkel B.J."/>
            <person name="Hornburger P."/>
            <person name="Mueller R.-W."/>
            <person name="Bruemmer F."/>
            <person name="Labrenz M."/>
            <person name="Spormann A.M."/>
            <person name="Op den Camp H."/>
            <person name="Overmann J."/>
            <person name="Amann R."/>
            <person name="Jetten M.S.M."/>
            <person name="Mascher T."/>
            <person name="Medema M.H."/>
            <person name="Devos D.P."/>
            <person name="Kaster A.-K."/>
            <person name="Ovreas L."/>
            <person name="Rohde M."/>
            <person name="Galperin M.Y."/>
            <person name="Jogler C."/>
        </authorList>
    </citation>
    <scope>NUCLEOTIDE SEQUENCE [LARGE SCALE GENOMIC DNA]</scope>
    <source>
        <strain evidence="2 3">Mal48</strain>
    </source>
</reference>
<evidence type="ECO:0000259" key="1">
    <source>
        <dbReference type="SMART" id="SM00776"/>
    </source>
</evidence>
<dbReference type="EMBL" id="CP036267">
    <property type="protein sequence ID" value="QDT35040.1"/>
    <property type="molecule type" value="Genomic_DNA"/>
</dbReference>
<dbReference type="InterPro" id="IPR008979">
    <property type="entry name" value="Galactose-bd-like_sf"/>
</dbReference>
<protein>
    <submittedName>
        <fullName evidence="2">NPCBM/NEW2 domain protein</fullName>
    </submittedName>
</protein>
<gene>
    <name evidence="2" type="ORF">Mal48_43140</name>
</gene>
<sequence length="437" mass="48124">MHVHTNWHVQFLFILNRLKSKSLSVTDFVARGASLDAALQLLLVATLSGTPVTVTTLDGQSTVGELAKLDSAQVVVQTEAQDKTLPVDQLMLLRFNDAQINETPTEGKAAKKVVRLSDQSLLTFETVIFKEKQAELETVGYGATTVPVSAIRDIRWGAVDEKVQESWTDLQSRGARDDLLVFRKGDVLDYVAGSVSDLTDKGVTINVRGRELKAPVDRIFAVVFANRSANETPGVGLLRTTGGDELKAKSITLKESTLAVSLVSGINLELDLSKIREIDFGGGRIRYLADLPFDDSTSVSPNSEFPVVWFTALNFPAGSGGRRPLLIDGKQYQRGLWMHSGAVVRFRLNRQFTELRTVAGFDQTHVGKMPRFNPKVKLVFEGDSEELYAKEFSWDTPPEKINLNLSNVRELIIRVESLGVGKGILEHFALGDAQVIK</sequence>
<dbReference type="InterPro" id="IPR038637">
    <property type="entry name" value="NPCBM_sf"/>
</dbReference>
<dbReference type="InterPro" id="IPR013222">
    <property type="entry name" value="Glyco_hyd_98_carb-bd"/>
</dbReference>
<dbReference type="SMART" id="SM00776">
    <property type="entry name" value="NPCBM"/>
    <property type="match status" value="1"/>
</dbReference>
<evidence type="ECO:0000313" key="2">
    <source>
        <dbReference type="EMBL" id="QDT35040.1"/>
    </source>
</evidence>
<dbReference type="SUPFAM" id="SSF49785">
    <property type="entry name" value="Galactose-binding domain-like"/>
    <property type="match status" value="1"/>
</dbReference>
<dbReference type="KEGG" id="tpol:Mal48_43140"/>
<proteinExistence type="predicted"/>
<keyword evidence="3" id="KW-1185">Reference proteome</keyword>
<name>A0A517QTS4_9PLAN</name>
<dbReference type="Pfam" id="PF08305">
    <property type="entry name" value="NPCBM"/>
    <property type="match status" value="1"/>
</dbReference>
<evidence type="ECO:0000313" key="3">
    <source>
        <dbReference type="Proteomes" id="UP000315724"/>
    </source>
</evidence>
<accession>A0A517QTS4</accession>
<dbReference type="Proteomes" id="UP000315724">
    <property type="component" value="Chromosome"/>
</dbReference>